<gene>
    <name evidence="2" type="ORF">CVM52_11835</name>
</gene>
<keyword evidence="1" id="KW-0812">Transmembrane</keyword>
<evidence type="ECO:0000313" key="3">
    <source>
        <dbReference type="Proteomes" id="UP000231553"/>
    </source>
</evidence>
<proteinExistence type="predicted"/>
<protein>
    <recommendedName>
        <fullName evidence="4">DUF2244 domain-containing protein</fullName>
    </recommendedName>
</protein>
<keyword evidence="1" id="KW-1133">Transmembrane helix</keyword>
<evidence type="ECO:0000313" key="2">
    <source>
        <dbReference type="EMBL" id="PJE36459.1"/>
    </source>
</evidence>
<dbReference type="OrthoDB" id="7860996at2"/>
<dbReference type="EMBL" id="PGTB01000041">
    <property type="protein sequence ID" value="PJE36459.1"/>
    <property type="molecule type" value="Genomic_DNA"/>
</dbReference>
<sequence length="174" mass="19505">MSMDMLQDPFVPAHRAEPEADAPSPVMLSFAPNWPVRVVLFRVSGTALILSAAGLWLMPGSFDDSELLLLKLGISIFFFFCGLALLMRNHEDTQPDACFDPIRHEVRVLQKNDRGQPQTLLRRRYDSLGCAEFRNNSVELFDVDGSLLMRLVIDDPEVRQSLRAQLSGLVCITG</sequence>
<evidence type="ECO:0008006" key="4">
    <source>
        <dbReference type="Google" id="ProtNLM"/>
    </source>
</evidence>
<keyword evidence="1" id="KW-0472">Membrane</keyword>
<dbReference type="Proteomes" id="UP000231553">
    <property type="component" value="Unassembled WGS sequence"/>
</dbReference>
<comment type="caution">
    <text evidence="2">The sequence shown here is derived from an EMBL/GenBank/DDBJ whole genome shotgun (WGS) entry which is preliminary data.</text>
</comment>
<name>A0A2M8J103_9RHOB</name>
<keyword evidence="3" id="KW-1185">Reference proteome</keyword>
<dbReference type="AlphaFoldDB" id="A0A2M8J103"/>
<feature type="transmembrane region" description="Helical" evidence="1">
    <location>
        <begin position="68"/>
        <end position="87"/>
    </location>
</feature>
<reference evidence="2 3" key="1">
    <citation type="journal article" date="2018" name="Int. J. Syst. Evol. Microbiol.">
        <title>Pseudooceanicola lipolyticus sp. nov., a marine alphaproteobacterium, reclassification of Oceanicola flagellatus as Pseudooceanicola flagellatus comb. nov. and emended description of the genus Pseudooceanicola.</title>
        <authorList>
            <person name="Huang M.-M."/>
            <person name="Guo L.-L."/>
            <person name="Wu Y.-H."/>
            <person name="Lai Q.-L."/>
            <person name="Shao Z.-Z."/>
            <person name="Wang C.-S."/>
            <person name="Wu M."/>
            <person name="Xu X.-W."/>
        </authorList>
    </citation>
    <scope>NUCLEOTIDE SEQUENCE [LARGE SCALE GENOMIC DNA]</scope>
    <source>
        <strain evidence="2 3">157</strain>
    </source>
</reference>
<organism evidence="2 3">
    <name type="scientific">Pseudooceanicola lipolyticus</name>
    <dbReference type="NCBI Taxonomy" id="2029104"/>
    <lineage>
        <taxon>Bacteria</taxon>
        <taxon>Pseudomonadati</taxon>
        <taxon>Pseudomonadota</taxon>
        <taxon>Alphaproteobacteria</taxon>
        <taxon>Rhodobacterales</taxon>
        <taxon>Paracoccaceae</taxon>
        <taxon>Pseudooceanicola</taxon>
    </lineage>
</organism>
<feature type="transmembrane region" description="Helical" evidence="1">
    <location>
        <begin position="34"/>
        <end position="56"/>
    </location>
</feature>
<accession>A0A2M8J103</accession>
<evidence type="ECO:0000256" key="1">
    <source>
        <dbReference type="SAM" id="Phobius"/>
    </source>
</evidence>